<dbReference type="Gene3D" id="3.30.420.10">
    <property type="entry name" value="Ribonuclease H-like superfamily/Ribonuclease H"/>
    <property type="match status" value="1"/>
</dbReference>
<evidence type="ECO:0000313" key="4">
    <source>
        <dbReference type="EMBL" id="KYP43329.1"/>
    </source>
</evidence>
<dbReference type="PROSITE" id="PS50994">
    <property type="entry name" value="INTEGRASE"/>
    <property type="match status" value="1"/>
</dbReference>
<keyword evidence="1" id="KW-0378">Hydrolase</keyword>
<evidence type="ECO:0000256" key="1">
    <source>
        <dbReference type="ARBA" id="ARBA00022750"/>
    </source>
</evidence>
<dbReference type="InterPro" id="IPR036397">
    <property type="entry name" value="RNaseH_sf"/>
</dbReference>
<organism evidence="4 5">
    <name type="scientific">Cajanus cajan</name>
    <name type="common">Pigeon pea</name>
    <name type="synonym">Cajanus indicus</name>
    <dbReference type="NCBI Taxonomy" id="3821"/>
    <lineage>
        <taxon>Eukaryota</taxon>
        <taxon>Viridiplantae</taxon>
        <taxon>Streptophyta</taxon>
        <taxon>Embryophyta</taxon>
        <taxon>Tracheophyta</taxon>
        <taxon>Spermatophyta</taxon>
        <taxon>Magnoliopsida</taxon>
        <taxon>eudicotyledons</taxon>
        <taxon>Gunneridae</taxon>
        <taxon>Pentapetalae</taxon>
        <taxon>rosids</taxon>
        <taxon>fabids</taxon>
        <taxon>Fabales</taxon>
        <taxon>Fabaceae</taxon>
        <taxon>Papilionoideae</taxon>
        <taxon>50 kb inversion clade</taxon>
        <taxon>NPAAA clade</taxon>
        <taxon>indigoferoid/millettioid clade</taxon>
        <taxon>Phaseoleae</taxon>
        <taxon>Cajanus</taxon>
    </lineage>
</organism>
<name>A0A151RLA4_CAJCA</name>
<dbReference type="OMA" id="KQISISM"/>
<dbReference type="InterPro" id="IPR043502">
    <property type="entry name" value="DNA/RNA_pol_sf"/>
</dbReference>
<dbReference type="GO" id="GO:0015074">
    <property type="term" value="P:DNA integration"/>
    <property type="evidence" value="ECO:0007669"/>
    <property type="project" value="InterPro"/>
</dbReference>
<evidence type="ECO:0000256" key="2">
    <source>
        <dbReference type="SAM" id="MobiDB-lite"/>
    </source>
</evidence>
<gene>
    <name evidence="4" type="ORF">KK1_035232</name>
</gene>
<proteinExistence type="predicted"/>
<dbReference type="Pfam" id="PF07727">
    <property type="entry name" value="RVT_2"/>
    <property type="match status" value="1"/>
</dbReference>
<dbReference type="InterPro" id="IPR013103">
    <property type="entry name" value="RVT_2"/>
</dbReference>
<dbReference type="Pfam" id="PF25597">
    <property type="entry name" value="SH3_retrovirus"/>
    <property type="match status" value="1"/>
</dbReference>
<keyword evidence="1" id="KW-0645">Protease</keyword>
<keyword evidence="5" id="KW-1185">Reference proteome</keyword>
<keyword evidence="1" id="KW-0064">Aspartyl protease</keyword>
<accession>A0A151RLA4</accession>
<dbReference type="CDD" id="cd09272">
    <property type="entry name" value="RNase_HI_RT_Ty1"/>
    <property type="match status" value="1"/>
</dbReference>
<dbReference type="Proteomes" id="UP000075243">
    <property type="component" value="Unassembled WGS sequence"/>
</dbReference>
<dbReference type="InterPro" id="IPR012337">
    <property type="entry name" value="RNaseH-like_sf"/>
</dbReference>
<dbReference type="GO" id="GO:0004190">
    <property type="term" value="F:aspartic-type endopeptidase activity"/>
    <property type="evidence" value="ECO:0007669"/>
    <property type="project" value="UniProtKB-KW"/>
</dbReference>
<sequence length="952" mass="107545">MLQRLMSIAVSSKTPTEKLCGTVSSKRLLDSGASQHMTGTVSLLSNIRTIPPCSIGLPNGDGTLAIQCGDVRLTSLLLLTNVLYVLSLTCNLISISQMLHSNDCMVVFNNFNYFLQDLQTRRTIGQGIEHEWVYVLCQSISVNAIMVPLLKGVQTDNGTEFVSTHLRSFFENRGIIRQLSCTYTPQQNGRVERRHRHILNVARALRFDGHLPIDLWGECILSATHLINRTPTKLLNGKCPYEVLHDTPPSYDHIRVLGCLCYATVLPKPFDKFAARSQKCVFVGYPSNKKGWKVFNLDTKEIFVSRDVKFFEDEFPFASPTTNISPAPIHPTSTSMILYEPHDTRTSSSDVAPLPDPESVERGSSVDTSSPSSMPLRRTSRSHRPLAHLKDYYCRNATKPSSANTLSSIPLGILYPIEHFVTNHNFSSQHQKFLAAVSNTIEPRSFKEAMKDPLWQQAMKLEIQALEDNHTWVVTSLPPGKKAIPCKWIFRIKYHSDGSIERYKARLVIAGNNQIEGEDYNETFAPVAKMVSVRTFLSVAVAKGWDIYQLDVHNAFLHGDLEEEVYMHFPPGFSVGSPGSACKLQRSLYGLKQSPRNWFAKLRDSLLNFGFQQSKADYTLFTFTRDQDFVAVLIYVDDILLAGNNKCACDQVKIHLSFCFKIKDLGKLKYFLGIEFARSSSGISLSQRKFATDILHECRLLGCKPSDFPMDQNHKLALADGPAYNDPTRYRRLVGRLLYLAITRLELSYAVHTLSQFLQHPLQEHYDAVLRVLRYIKGNPGQGLLMRSTCDLHLRAYCDSDWASCPITRRSITDYFITLDQSPISWISKKQHTISRSSAEAEYRPVATATSELLWIKAFLQDLGVSHSMPMTLYCDSQFSIHIASNPVFHERTKHIELDCLFVREHVMSKTISTRHIRTDSQPADILTKALGRKQFQFLLSKLGISSLHAPT</sequence>
<dbReference type="SUPFAM" id="SSF56672">
    <property type="entry name" value="DNA/RNA polymerases"/>
    <property type="match status" value="1"/>
</dbReference>
<dbReference type="GO" id="GO:0003676">
    <property type="term" value="F:nucleic acid binding"/>
    <property type="evidence" value="ECO:0007669"/>
    <property type="project" value="InterPro"/>
</dbReference>
<dbReference type="Pfam" id="PF22936">
    <property type="entry name" value="Pol_BBD"/>
    <property type="match status" value="1"/>
</dbReference>
<feature type="region of interest" description="Disordered" evidence="2">
    <location>
        <begin position="344"/>
        <end position="381"/>
    </location>
</feature>
<dbReference type="InterPro" id="IPR057670">
    <property type="entry name" value="SH3_retrovirus"/>
</dbReference>
<dbReference type="InterPro" id="IPR001584">
    <property type="entry name" value="Integrase_cat-core"/>
</dbReference>
<reference evidence="4" key="1">
    <citation type="journal article" date="2012" name="Nat. Biotechnol.">
        <title>Draft genome sequence of pigeonpea (Cajanus cajan), an orphan legume crop of resource-poor farmers.</title>
        <authorList>
            <person name="Varshney R.K."/>
            <person name="Chen W."/>
            <person name="Li Y."/>
            <person name="Bharti A.K."/>
            <person name="Saxena R.K."/>
            <person name="Schlueter J.A."/>
            <person name="Donoghue M.T."/>
            <person name="Azam S."/>
            <person name="Fan G."/>
            <person name="Whaley A.M."/>
            <person name="Farmer A.D."/>
            <person name="Sheridan J."/>
            <person name="Iwata A."/>
            <person name="Tuteja R."/>
            <person name="Penmetsa R.V."/>
            <person name="Wu W."/>
            <person name="Upadhyaya H.D."/>
            <person name="Yang S.P."/>
            <person name="Shah T."/>
            <person name="Saxena K.B."/>
            <person name="Michael T."/>
            <person name="McCombie W.R."/>
            <person name="Yang B."/>
            <person name="Zhang G."/>
            <person name="Yang H."/>
            <person name="Wang J."/>
            <person name="Spillane C."/>
            <person name="Cook D.R."/>
            <person name="May G.D."/>
            <person name="Xu X."/>
            <person name="Jackson S.A."/>
        </authorList>
    </citation>
    <scope>NUCLEOTIDE SEQUENCE [LARGE SCALE GENOMIC DNA]</scope>
</reference>
<dbReference type="InterPro" id="IPR054722">
    <property type="entry name" value="PolX-like_BBD"/>
</dbReference>
<evidence type="ECO:0000313" key="5">
    <source>
        <dbReference type="Proteomes" id="UP000075243"/>
    </source>
</evidence>
<dbReference type="Gramene" id="C.cajan_34653.t">
    <property type="protein sequence ID" value="C.cajan_34653.t"/>
    <property type="gene ID" value="C.cajan_34653"/>
</dbReference>
<dbReference type="PANTHER" id="PTHR11439:SF462">
    <property type="match status" value="1"/>
</dbReference>
<dbReference type="EMBL" id="KQ483672">
    <property type="protein sequence ID" value="KYP43329.1"/>
    <property type="molecule type" value="Genomic_DNA"/>
</dbReference>
<dbReference type="PANTHER" id="PTHR11439">
    <property type="entry name" value="GAG-POL-RELATED RETROTRANSPOSON"/>
    <property type="match status" value="1"/>
</dbReference>
<dbReference type="AlphaFoldDB" id="A0A151RLA4"/>
<dbReference type="SUPFAM" id="SSF53098">
    <property type="entry name" value="Ribonuclease H-like"/>
    <property type="match status" value="1"/>
</dbReference>
<protein>
    <submittedName>
        <fullName evidence="4">Retrovirus-related Pol polyprotein from transposon TNT 1-94</fullName>
    </submittedName>
</protein>
<evidence type="ECO:0000259" key="3">
    <source>
        <dbReference type="PROSITE" id="PS50994"/>
    </source>
</evidence>
<feature type="domain" description="Integrase catalytic" evidence="3">
    <location>
        <begin position="153"/>
        <end position="248"/>
    </location>
</feature>